<reference evidence="7" key="2">
    <citation type="submission" date="2025-08" db="UniProtKB">
        <authorList>
            <consortium name="RefSeq"/>
        </authorList>
    </citation>
    <scope>IDENTIFICATION</scope>
    <source>
        <tissue evidence="7">Leaf</tissue>
    </source>
</reference>
<evidence type="ECO:0000259" key="5">
    <source>
        <dbReference type="SMART" id="SM00249"/>
    </source>
</evidence>
<dbReference type="SUPFAM" id="SSF57889">
    <property type="entry name" value="Cysteine-rich domain"/>
    <property type="match status" value="5"/>
</dbReference>
<dbReference type="Pfam" id="PF22926">
    <property type="entry name" value="C1-like_CT"/>
    <property type="match status" value="1"/>
</dbReference>
<sequence>MEKQEVSIHEHPLLPVTRFVDGHCKGCYVLDYMYGGYCCNELGCGAMFHKECGEALQEINHSSHPDHPLKLIIDDKYYACSLCRRYGSPLVYSCSVCDFKLDLDCAARSPQLSTLSKPRLHEHPLELCPSSKFVDHNTSPGICEMCDGQHNDIHYMCVQCKLYFHKESVTFFTEACHTSHPKHSLKYREAEAAPTYADKECILCKKAFSLEFYHCDVCNFSICKECMKNPPPVDIVSLTTHEHQLHLVPRLIEFTCNACGTTGDRSPYFCLQCNFMIHWECIDLPRVIYINRHDHCISYTPRLGHGEWKCIVCRRKVDGFYGAYSCSKCPTFAVHARCATNKKVWGMVEREGTPEEEEEIAPFEVIDDTTIKHFLHDHNLRISKDGAILHESILCRACSFQICSEPFYSCEECSFTLHTKCTKLPRMKRHVCSNLPLTLQIDTEEISTSFCKLCLQSFTGFRYVNALGGSYCMCIDVRCGSLSEPFVHGSHPHPLYFYMGNQKIHMSCSGCKRRLAKYLVCEECDFILCFVCAFLPQKVMRHRYDDHPLYLSYGERSVDGKYWCEACETKLNPEEWFYTCNECGVVLHISCTLGEFTYTTPGSGGVVPNTSVSRPICTRCSKRCIFPSIIKSSEDGFVKYLCSRMCLTSSRDATYD</sequence>
<evidence type="ECO:0000256" key="1">
    <source>
        <dbReference type="ARBA" id="ARBA00022723"/>
    </source>
</evidence>
<organism evidence="6 7">
    <name type="scientific">Raphanus sativus</name>
    <name type="common">Radish</name>
    <name type="synonym">Raphanus raphanistrum var. sativus</name>
    <dbReference type="NCBI Taxonomy" id="3726"/>
    <lineage>
        <taxon>Eukaryota</taxon>
        <taxon>Viridiplantae</taxon>
        <taxon>Streptophyta</taxon>
        <taxon>Embryophyta</taxon>
        <taxon>Tracheophyta</taxon>
        <taxon>Spermatophyta</taxon>
        <taxon>Magnoliopsida</taxon>
        <taxon>eudicotyledons</taxon>
        <taxon>Gunneridae</taxon>
        <taxon>Pentapetalae</taxon>
        <taxon>rosids</taxon>
        <taxon>malvids</taxon>
        <taxon>Brassicales</taxon>
        <taxon>Brassicaceae</taxon>
        <taxon>Brassiceae</taxon>
        <taxon>Raphanus</taxon>
    </lineage>
</organism>
<evidence type="ECO:0000256" key="4">
    <source>
        <dbReference type="ARBA" id="ARBA00022833"/>
    </source>
</evidence>
<dbReference type="RefSeq" id="XP_056844564.1">
    <property type="nucleotide sequence ID" value="XM_056988584.1"/>
</dbReference>
<feature type="domain" description="Zinc finger PHD-type" evidence="5">
    <location>
        <begin position="394"/>
        <end position="455"/>
    </location>
</feature>
<dbReference type="PANTHER" id="PTHR32410:SF162">
    <property type="entry name" value="CHP-RICH ZINC FINGER PROTEIN-LIKE-RELATED"/>
    <property type="match status" value="1"/>
</dbReference>
<dbReference type="InterPro" id="IPR054483">
    <property type="entry name" value="DC1-like_CT"/>
</dbReference>
<dbReference type="InterPro" id="IPR001965">
    <property type="entry name" value="Znf_PHD"/>
</dbReference>
<dbReference type="Pfam" id="PF03107">
    <property type="entry name" value="C1_2"/>
    <property type="match status" value="7"/>
</dbReference>
<feature type="domain" description="Zinc finger PHD-type" evidence="5">
    <location>
        <begin position="255"/>
        <end position="314"/>
    </location>
</feature>
<dbReference type="GeneID" id="108820157"/>
<evidence type="ECO:0000256" key="2">
    <source>
        <dbReference type="ARBA" id="ARBA00022737"/>
    </source>
</evidence>
<keyword evidence="2" id="KW-0677">Repeat</keyword>
<gene>
    <name evidence="7" type="primary">LOC108820157</name>
</gene>
<protein>
    <submittedName>
        <fullName evidence="7">Uncharacterized protein LOC108820157 isoform X2</fullName>
    </submittedName>
</protein>
<dbReference type="InterPro" id="IPR046349">
    <property type="entry name" value="C1-like_sf"/>
</dbReference>
<keyword evidence="3" id="KW-0863">Zinc-finger</keyword>
<dbReference type="PANTHER" id="PTHR32410">
    <property type="entry name" value="CYSTEINE/HISTIDINE-RICH C1 DOMAIN FAMILY PROTEIN"/>
    <property type="match status" value="1"/>
</dbReference>
<proteinExistence type="predicted"/>
<dbReference type="GO" id="GO:0008270">
    <property type="term" value="F:zinc ion binding"/>
    <property type="evidence" value="ECO:0007669"/>
    <property type="project" value="UniProtKB-KW"/>
</dbReference>
<keyword evidence="6" id="KW-1185">Reference proteome</keyword>
<dbReference type="InterPro" id="IPR004146">
    <property type="entry name" value="DC1"/>
</dbReference>
<dbReference type="InterPro" id="IPR053192">
    <property type="entry name" value="Vacuole_Formation_Reg"/>
</dbReference>
<name>A0A9W3BZ63_RAPSA</name>
<accession>A0A9W3BZ63</accession>
<dbReference type="Proteomes" id="UP000504610">
    <property type="component" value="Chromosome 6"/>
</dbReference>
<evidence type="ECO:0000313" key="6">
    <source>
        <dbReference type="Proteomes" id="UP000504610"/>
    </source>
</evidence>
<evidence type="ECO:0000313" key="7">
    <source>
        <dbReference type="RefSeq" id="XP_056844564.1"/>
    </source>
</evidence>
<feature type="domain" description="Zinc finger PHD-type" evidence="5">
    <location>
        <begin position="563"/>
        <end position="621"/>
    </location>
</feature>
<evidence type="ECO:0000256" key="3">
    <source>
        <dbReference type="ARBA" id="ARBA00022771"/>
    </source>
</evidence>
<reference evidence="6" key="1">
    <citation type="journal article" date="2019" name="Database">
        <title>The radish genome database (RadishGD): an integrated information resource for radish genomics.</title>
        <authorList>
            <person name="Yu H.J."/>
            <person name="Baek S."/>
            <person name="Lee Y.J."/>
            <person name="Cho A."/>
            <person name="Mun J.H."/>
        </authorList>
    </citation>
    <scope>NUCLEOTIDE SEQUENCE [LARGE SCALE GENOMIC DNA]</scope>
    <source>
        <strain evidence="6">cv. WK10039</strain>
    </source>
</reference>
<keyword evidence="4" id="KW-0862">Zinc</keyword>
<keyword evidence="1" id="KW-0479">Metal-binding</keyword>
<dbReference type="SMART" id="SM00249">
    <property type="entry name" value="PHD"/>
    <property type="match status" value="3"/>
</dbReference>
<dbReference type="AlphaFoldDB" id="A0A9W3BZ63"/>